<keyword evidence="2" id="KW-1185">Reference proteome</keyword>
<name>A0A3G1L3K6_9CAUD</name>
<evidence type="ECO:0000313" key="2">
    <source>
        <dbReference type="Proteomes" id="UP000274731"/>
    </source>
</evidence>
<dbReference type="EMBL" id="MG450654">
    <property type="protein sequence ID" value="ATW62765.1"/>
    <property type="molecule type" value="Genomic_DNA"/>
</dbReference>
<dbReference type="Pfam" id="PF05069">
    <property type="entry name" value="Phage_tail_S"/>
    <property type="match status" value="1"/>
</dbReference>
<proteinExistence type="predicted"/>
<gene>
    <name evidence="1" type="ORF">SCBWM1_gp81</name>
</gene>
<organism evidence="1 2">
    <name type="scientific">Synechococcus phage S-CBWM1</name>
    <dbReference type="NCBI Taxonomy" id="2053653"/>
    <lineage>
        <taxon>Viruses</taxon>
        <taxon>Duplodnaviria</taxon>
        <taxon>Heunggongvirae</taxon>
        <taxon>Uroviricota</taxon>
        <taxon>Caudoviricetes</taxon>
        <taxon>Aokuangvirus</taxon>
        <taxon>Aokuangvirus SCBWM1</taxon>
    </lineage>
</organism>
<dbReference type="InterPro" id="IPR006522">
    <property type="entry name" value="Phage_virion_morphogenesis"/>
</dbReference>
<evidence type="ECO:0000313" key="1">
    <source>
        <dbReference type="EMBL" id="ATW62765.1"/>
    </source>
</evidence>
<reference evidence="1 2" key="1">
    <citation type="journal article" date="2018" name="Environ. Microbiol.">
        <title>Novel phage-host interactions and evolution as revealed by a cyanomyovirus isolated from an estuarine environment.</title>
        <authorList>
            <person name="Xu Y."/>
            <person name="Zhang R."/>
            <person name="Wang N."/>
            <person name="Cai L."/>
            <person name="Tong Y."/>
            <person name="Sun Q."/>
            <person name="Chen F."/>
            <person name="Jiao N."/>
        </authorList>
    </citation>
    <scope>NUCLEOTIDE SEQUENCE [LARGE SCALE GENOMIC DNA]</scope>
</reference>
<sequence length="134" mass="15610">MITFSSKKNFQFNEDWLDSTLTEWATTLEQELRTDWEAERDPTTGARWAPLSKRYQKWKIDHYGSLPKLILSGRLLTTTRVAKVGKQIVVDMPAYGMYHQLGTSKMPSRPFLGIPDRTLKQLATISFRNIFNKR</sequence>
<accession>A0A3G1L3K6</accession>
<protein>
    <submittedName>
        <fullName evidence="1">Putative tail completion and stable head joining protein</fullName>
    </submittedName>
</protein>
<dbReference type="Proteomes" id="UP000274731">
    <property type="component" value="Segment"/>
</dbReference>